<organism evidence="3 4">
    <name type="scientific">Defluviitoga tunisiensis</name>
    <dbReference type="NCBI Taxonomy" id="1006576"/>
    <lineage>
        <taxon>Bacteria</taxon>
        <taxon>Thermotogati</taxon>
        <taxon>Thermotogota</taxon>
        <taxon>Thermotogae</taxon>
        <taxon>Petrotogales</taxon>
        <taxon>Petrotogaceae</taxon>
        <taxon>Defluviitoga</taxon>
    </lineage>
</organism>
<dbReference type="STRING" id="1006576.DTL3_1167"/>
<protein>
    <submittedName>
        <fullName evidence="3">Basic membrane lipoprotein</fullName>
    </submittedName>
</protein>
<dbReference type="Pfam" id="PF02608">
    <property type="entry name" value="Bmp"/>
    <property type="match status" value="1"/>
</dbReference>
<dbReference type="HOGENOM" id="CLU_418494_0_0_0"/>
<evidence type="ECO:0000313" key="3">
    <source>
        <dbReference type="EMBL" id="CEP78471.1"/>
    </source>
</evidence>
<evidence type="ECO:0000259" key="2">
    <source>
        <dbReference type="Pfam" id="PF02608"/>
    </source>
</evidence>
<keyword evidence="4" id="KW-1185">Reference proteome</keyword>
<dbReference type="InterPro" id="IPR003760">
    <property type="entry name" value="PnrA-like"/>
</dbReference>
<dbReference type="GO" id="GO:0005886">
    <property type="term" value="C:plasma membrane"/>
    <property type="evidence" value="ECO:0007669"/>
    <property type="project" value="InterPro"/>
</dbReference>
<sequence length="625" mass="73747">MYKSYRTQARTEYEKANRIAKRDFLLSISRGEEGYLQALEDIIQNVEIAKEQNLGIIDIPIERIKGTYYHSRAMSFSSNFYPLMKIDTEFASKWMSLYEIHYKEGISDPIVAYEYLNWFYVVEGNKRVSILKYLNAFSIRGEVKRLIPKWDENDPQIRIYYEFLDFYDKTKINIIWFNKEGKFNELYELIKDYQKRSDFVENKYDELISSVYLPFRKAYRDLAKDRLKLPEEEAFIEYIKRFGLDNVPEIEREMRRQVEILIEELSEEKVKPVTPLFKIPGLLAGTPLKVAFIYNTAIEESAWTYSHELGRRYVQERLKGEIITKCYEKVTNAKIYEQVMEELEKEKFDLIFTTSFDFLYEQQLSAFHNVKFMYFSGYKSPEDINTYFGRMYEPRFLAGMVAGAMTKSNNLGYVASYGIPEVIMGINAFALGARSVNSRARVHVGWTNTWHNSEYERRTAEYLIKDLGVDVITHHQDSAEVLKVGEKYSVYTIGYHYDMREHAPTTYLTSVVWNWGVYYESIIRDVLRGSNFSLFRLFSGSEKIEKFWGGLKSGVVDLAPMSKLVLPQIKNIVELVKYDIKTEEFHPFRGPIFDREGNLRVPEGEDLNDEELIKMDWFVDNIYYS</sequence>
<reference evidence="4" key="1">
    <citation type="submission" date="2014-11" db="EMBL/GenBank/DDBJ databases">
        <authorList>
            <person name="Wibberg D."/>
        </authorList>
    </citation>
    <scope>NUCLEOTIDE SEQUENCE [LARGE SCALE GENOMIC DNA]</scope>
    <source>
        <strain evidence="4">L3</strain>
    </source>
</reference>
<feature type="domain" description="ABC transporter substrate-binding protein PnrA-like" evidence="2">
    <location>
        <begin position="289"/>
        <end position="570"/>
    </location>
</feature>
<evidence type="ECO:0000256" key="1">
    <source>
        <dbReference type="ARBA" id="ARBA00022729"/>
    </source>
</evidence>
<dbReference type="EMBL" id="LN824141">
    <property type="protein sequence ID" value="CEP78471.1"/>
    <property type="molecule type" value="Genomic_DNA"/>
</dbReference>
<dbReference type="OrthoDB" id="9769871at2"/>
<dbReference type="CDD" id="cd19963">
    <property type="entry name" value="PBP1_BMP-like"/>
    <property type="match status" value="1"/>
</dbReference>
<gene>
    <name evidence="3" type="ORF">DTL3_1167</name>
</gene>
<accession>A0A0C7NKP5</accession>
<name>A0A0C7NKP5_DEFTU</name>
<dbReference type="Gene3D" id="3.40.50.2300">
    <property type="match status" value="2"/>
</dbReference>
<dbReference type="RefSeq" id="WP_045087914.1">
    <property type="nucleotide sequence ID" value="NZ_LN824141.1"/>
</dbReference>
<keyword evidence="3" id="KW-0449">Lipoprotein</keyword>
<keyword evidence="1" id="KW-0732">Signal</keyword>
<dbReference type="AlphaFoldDB" id="A0A0C7NKP5"/>
<proteinExistence type="predicted"/>
<dbReference type="KEGG" id="dtn:DTL3_1167"/>
<dbReference type="InterPro" id="IPR052910">
    <property type="entry name" value="ABC-Purine-Binding"/>
</dbReference>
<dbReference type="Proteomes" id="UP000032809">
    <property type="component" value="Chromosome I"/>
</dbReference>
<dbReference type="PANTHER" id="PTHR43208:SF1">
    <property type="entry name" value="ABC TRANSPORTER SUBSTRATE-BINDING PROTEIN"/>
    <property type="match status" value="1"/>
</dbReference>
<evidence type="ECO:0000313" key="4">
    <source>
        <dbReference type="Proteomes" id="UP000032809"/>
    </source>
</evidence>
<dbReference type="PANTHER" id="PTHR43208">
    <property type="entry name" value="ABC TRANSPORTER SUBSTRATE-BINDING PROTEIN"/>
    <property type="match status" value="1"/>
</dbReference>